<dbReference type="EMBL" id="ABED02000011">
    <property type="protein sequence ID" value="EDP23065.1"/>
    <property type="molecule type" value="Genomic_DNA"/>
</dbReference>
<name>A8S693_9FIRM</name>
<dbReference type="Proteomes" id="UP000005945">
    <property type="component" value="Unassembled WGS sequence"/>
</dbReference>
<reference evidence="1 2" key="2">
    <citation type="submission" date="2007-09" db="EMBL/GenBank/DDBJ databases">
        <authorList>
            <person name="Fulton L."/>
            <person name="Clifton S."/>
            <person name="Fulton B."/>
            <person name="Xu J."/>
            <person name="Minx P."/>
            <person name="Pepin K.H."/>
            <person name="Johnson M."/>
            <person name="Thiruvilangam P."/>
            <person name="Bhonagiri V."/>
            <person name="Nash W.E."/>
            <person name="Mardis E.R."/>
            <person name="Wilson R.K."/>
        </authorList>
    </citation>
    <scope>NUCLEOTIDE SEQUENCE [LARGE SCALE GENOMIC DNA]</scope>
    <source>
        <strain evidence="1 2">M21/2</strain>
    </source>
</reference>
<reference evidence="1 2" key="1">
    <citation type="submission" date="2007-09" db="EMBL/GenBank/DDBJ databases">
        <title>Draft genome sequence of Faecalibacterium prausnitzii M21/2.</title>
        <authorList>
            <person name="Sudarsanam P."/>
            <person name="Ley R."/>
            <person name="Guruge J."/>
            <person name="Turnbaugh P.J."/>
            <person name="Mahowald M."/>
            <person name="Liep D."/>
            <person name="Gordon J."/>
        </authorList>
    </citation>
    <scope>NUCLEOTIDE SEQUENCE [LARGE SCALE GENOMIC DNA]</scope>
    <source>
        <strain evidence="1 2">M21/2</strain>
    </source>
</reference>
<protein>
    <submittedName>
        <fullName evidence="1">Uncharacterized protein</fullName>
    </submittedName>
</protein>
<accession>A8S693</accession>
<dbReference type="AlphaFoldDB" id="A8S693"/>
<evidence type="ECO:0000313" key="2">
    <source>
        <dbReference type="Proteomes" id="UP000005945"/>
    </source>
</evidence>
<proteinExistence type="predicted"/>
<dbReference type="HOGENOM" id="CLU_3328103_0_0_9"/>
<sequence length="38" mass="4173">MAVELAECYLSGMKKDARQGVFFSDSSTKIVGLVVTYQ</sequence>
<gene>
    <name evidence="1" type="ORF">FAEPRAM212_00120</name>
</gene>
<evidence type="ECO:0000313" key="1">
    <source>
        <dbReference type="EMBL" id="EDP23065.1"/>
    </source>
</evidence>
<organism evidence="1 2">
    <name type="scientific">Faecalibacterium prausnitzii M21/2</name>
    <dbReference type="NCBI Taxonomy" id="411485"/>
    <lineage>
        <taxon>Bacteria</taxon>
        <taxon>Bacillati</taxon>
        <taxon>Bacillota</taxon>
        <taxon>Clostridia</taxon>
        <taxon>Eubacteriales</taxon>
        <taxon>Oscillospiraceae</taxon>
        <taxon>Faecalibacterium</taxon>
    </lineage>
</organism>
<comment type="caution">
    <text evidence="1">The sequence shown here is derived from an EMBL/GenBank/DDBJ whole genome shotgun (WGS) entry which is preliminary data.</text>
</comment>